<dbReference type="InterPro" id="IPR046741">
    <property type="entry name" value="DUF6791"/>
</dbReference>
<proteinExistence type="predicted"/>
<comment type="caution">
    <text evidence="3">The sequence shown here is derived from an EMBL/GenBank/DDBJ whole genome shotgun (WGS) entry which is preliminary data.</text>
</comment>
<name>A0ABU8WTD2_9BURK</name>
<sequence length="399" mass="43853">MSAIPIARSPDLFRLREAGFNIVVTNAGFLVVRDVPYVTSQRQIALGAVACQLDLAGDVTVQPSDHTAKFMGEYPCDKEGAPMEPLRHSSEAIALGNGLTAQHSFSRKPQRGHYLDYFEKMTTYVSLIMQPALELDPSVTAKTRQVVEPEPGESPFNYLDMASSRSEIHEINARLSGIKIAIIGLGGTGSYILDAVAKSPVDEIHLFDADVLLTHNAFRAPGAPSLDELRGQPLKVDYFQGIYSKMRKGIITHPVKVDGSNIGLLTGMTFVFLAMDGGSAKRAIIEQLEAWETPFVDVGMGLYVKRKKIGGLLRVVLSLPDAREEARARISFTEDDALNEYDRNIQIAELNGLNAFFAVIAWKKHFGYYSDMGHERFLSYSVANSLLTKDDLHGGSVED</sequence>
<dbReference type="RefSeq" id="WP_340345414.1">
    <property type="nucleotide sequence ID" value="NZ_JBBKZT010000013.1"/>
</dbReference>
<dbReference type="Pfam" id="PF20590">
    <property type="entry name" value="DUF6791"/>
    <property type="match status" value="1"/>
</dbReference>
<dbReference type="EMBL" id="JBBKZT010000013">
    <property type="protein sequence ID" value="MEJ8850174.1"/>
    <property type="molecule type" value="Genomic_DNA"/>
</dbReference>
<dbReference type="SUPFAM" id="SSF69572">
    <property type="entry name" value="Activating enzymes of the ubiquitin-like proteins"/>
    <property type="match status" value="1"/>
</dbReference>
<accession>A0ABU8WTD2</accession>
<protein>
    <submittedName>
        <fullName evidence="3">ThiF family adenylyltransferase</fullName>
    </submittedName>
</protein>
<organism evidence="3 4">
    <name type="scientific">Variovorax rhizosphaerae</name>
    <dbReference type="NCBI Taxonomy" id="1836200"/>
    <lineage>
        <taxon>Bacteria</taxon>
        <taxon>Pseudomonadati</taxon>
        <taxon>Pseudomonadota</taxon>
        <taxon>Betaproteobacteria</taxon>
        <taxon>Burkholderiales</taxon>
        <taxon>Comamonadaceae</taxon>
        <taxon>Variovorax</taxon>
    </lineage>
</organism>
<dbReference type="GO" id="GO:0016779">
    <property type="term" value="F:nucleotidyltransferase activity"/>
    <property type="evidence" value="ECO:0007669"/>
    <property type="project" value="UniProtKB-KW"/>
</dbReference>
<keyword evidence="4" id="KW-1185">Reference proteome</keyword>
<dbReference type="Gene3D" id="3.40.50.720">
    <property type="entry name" value="NAD(P)-binding Rossmann-like Domain"/>
    <property type="match status" value="1"/>
</dbReference>
<evidence type="ECO:0000313" key="4">
    <source>
        <dbReference type="Proteomes" id="UP001385892"/>
    </source>
</evidence>
<feature type="domain" description="THIF-type NAD/FAD binding fold" evidence="1">
    <location>
        <begin position="173"/>
        <end position="299"/>
    </location>
</feature>
<dbReference type="Pfam" id="PF00899">
    <property type="entry name" value="ThiF"/>
    <property type="match status" value="1"/>
</dbReference>
<feature type="domain" description="DUF6791" evidence="2">
    <location>
        <begin position="10"/>
        <end position="160"/>
    </location>
</feature>
<gene>
    <name evidence="3" type="ORF">WKW82_26260</name>
</gene>
<evidence type="ECO:0000259" key="2">
    <source>
        <dbReference type="Pfam" id="PF20590"/>
    </source>
</evidence>
<dbReference type="CDD" id="cd01483">
    <property type="entry name" value="E1_enzyme_family"/>
    <property type="match status" value="1"/>
</dbReference>
<reference evidence="3 4" key="1">
    <citation type="submission" date="2024-03" db="EMBL/GenBank/DDBJ databases">
        <title>Novel species of the genus Variovorax.</title>
        <authorList>
            <person name="Liu Q."/>
            <person name="Xin Y.-H."/>
        </authorList>
    </citation>
    <scope>NUCLEOTIDE SEQUENCE [LARGE SCALE GENOMIC DNA]</scope>
    <source>
        <strain evidence="3 4">KACC 18900</strain>
    </source>
</reference>
<evidence type="ECO:0000259" key="1">
    <source>
        <dbReference type="Pfam" id="PF00899"/>
    </source>
</evidence>
<dbReference type="Proteomes" id="UP001385892">
    <property type="component" value="Unassembled WGS sequence"/>
</dbReference>
<keyword evidence="3" id="KW-0548">Nucleotidyltransferase</keyword>
<dbReference type="NCBIfam" id="NF004804">
    <property type="entry name" value="PRK06153.1-3"/>
    <property type="match status" value="1"/>
</dbReference>
<dbReference type="InterPro" id="IPR035985">
    <property type="entry name" value="Ubiquitin-activating_enz"/>
</dbReference>
<keyword evidence="3" id="KW-0808">Transferase</keyword>
<dbReference type="NCBIfam" id="NF004805">
    <property type="entry name" value="PRK06153.1-4"/>
    <property type="match status" value="1"/>
</dbReference>
<dbReference type="InterPro" id="IPR000594">
    <property type="entry name" value="ThiF_NAD_FAD-bd"/>
</dbReference>
<evidence type="ECO:0000313" key="3">
    <source>
        <dbReference type="EMBL" id="MEJ8850174.1"/>
    </source>
</evidence>